<comment type="caution">
    <text evidence="2">The sequence shown here is derived from an EMBL/GenBank/DDBJ whole genome shotgun (WGS) entry which is preliminary data.</text>
</comment>
<organism evidence="2">
    <name type="scientific">marine sediment metagenome</name>
    <dbReference type="NCBI Taxonomy" id="412755"/>
    <lineage>
        <taxon>unclassified sequences</taxon>
        <taxon>metagenomes</taxon>
        <taxon>ecological metagenomes</taxon>
    </lineage>
</organism>
<gene>
    <name evidence="2" type="ORF">S03H2_59301</name>
</gene>
<accession>X1JI60</accession>
<sequence>MKRFLKKRWFGIPVGVIAGVLVGTIVLAGILLSVTQTITQEIKEPYVPPPPDYGSITAGDIILDDVIIGNNVSQTSPGAVTVVVGPDGVGKYLHLKLNTASDLYSWCGVTLTSHAGDNPITGMRLKINVTYGEIGGMPRDYGPCSVQLAEAGTYIFEETVGAIPGSIPGTAEVKVDITLEDDPAEENTEPY</sequence>
<dbReference type="EMBL" id="BARU01038125">
    <property type="protein sequence ID" value="GAH81190.1"/>
    <property type="molecule type" value="Genomic_DNA"/>
</dbReference>
<evidence type="ECO:0000313" key="2">
    <source>
        <dbReference type="EMBL" id="GAH81190.1"/>
    </source>
</evidence>
<reference evidence="2" key="1">
    <citation type="journal article" date="2014" name="Front. Microbiol.">
        <title>High frequency of phylogenetically diverse reductive dehalogenase-homologous genes in deep subseafloor sedimentary metagenomes.</title>
        <authorList>
            <person name="Kawai M."/>
            <person name="Futagami T."/>
            <person name="Toyoda A."/>
            <person name="Takaki Y."/>
            <person name="Nishi S."/>
            <person name="Hori S."/>
            <person name="Arai W."/>
            <person name="Tsubouchi T."/>
            <person name="Morono Y."/>
            <person name="Uchiyama I."/>
            <person name="Ito T."/>
            <person name="Fujiyama A."/>
            <person name="Inagaki F."/>
            <person name="Takami H."/>
        </authorList>
    </citation>
    <scope>NUCLEOTIDE SEQUENCE</scope>
    <source>
        <strain evidence="2">Expedition CK06-06</strain>
    </source>
</reference>
<proteinExistence type="predicted"/>
<feature type="transmembrane region" description="Helical" evidence="1">
    <location>
        <begin position="12"/>
        <end position="34"/>
    </location>
</feature>
<dbReference type="AlphaFoldDB" id="X1JI60"/>
<evidence type="ECO:0000256" key="1">
    <source>
        <dbReference type="SAM" id="Phobius"/>
    </source>
</evidence>
<keyword evidence="1" id="KW-0472">Membrane</keyword>
<protein>
    <submittedName>
        <fullName evidence="2">Uncharacterized protein</fullName>
    </submittedName>
</protein>
<name>X1JI60_9ZZZZ</name>
<keyword evidence="1" id="KW-1133">Transmembrane helix</keyword>
<keyword evidence="1" id="KW-0812">Transmembrane</keyword>